<evidence type="ECO:0000313" key="2">
    <source>
        <dbReference type="EMBL" id="MBA0760110.1"/>
    </source>
</evidence>
<comment type="caution">
    <text evidence="2">The sequence shown here is derived from an EMBL/GenBank/DDBJ whole genome shotgun (WGS) entry which is preliminary data.</text>
</comment>
<dbReference type="EMBL" id="JABEZW010000002">
    <property type="protein sequence ID" value="MBA0760110.1"/>
    <property type="molecule type" value="Genomic_DNA"/>
</dbReference>
<dbReference type="AlphaFoldDB" id="A0A7J9DH95"/>
<reference evidence="2 3" key="1">
    <citation type="journal article" date="2019" name="Genome Biol. Evol.">
        <title>Insights into the evolution of the New World diploid cottons (Gossypium, subgenus Houzingenia) based on genome sequencing.</title>
        <authorList>
            <person name="Grover C.E."/>
            <person name="Arick M.A. 2nd"/>
            <person name="Thrash A."/>
            <person name="Conover J.L."/>
            <person name="Sanders W.S."/>
            <person name="Peterson D.G."/>
            <person name="Frelichowski J.E."/>
            <person name="Scheffler J.A."/>
            <person name="Scheffler B.E."/>
            <person name="Wendel J.F."/>
        </authorList>
    </citation>
    <scope>NUCLEOTIDE SEQUENCE [LARGE SCALE GENOMIC DNA]</scope>
    <source>
        <strain evidence="2">8</strain>
        <tissue evidence="2">Leaf</tissue>
    </source>
</reference>
<gene>
    <name evidence="2" type="ORF">Gotri_022889</name>
</gene>
<evidence type="ECO:0000259" key="1">
    <source>
        <dbReference type="Pfam" id="PF14111"/>
    </source>
</evidence>
<dbReference type="Proteomes" id="UP000593568">
    <property type="component" value="Unassembled WGS sequence"/>
</dbReference>
<organism evidence="2 3">
    <name type="scientific">Gossypium trilobum</name>
    <dbReference type="NCBI Taxonomy" id="34281"/>
    <lineage>
        <taxon>Eukaryota</taxon>
        <taxon>Viridiplantae</taxon>
        <taxon>Streptophyta</taxon>
        <taxon>Embryophyta</taxon>
        <taxon>Tracheophyta</taxon>
        <taxon>Spermatophyta</taxon>
        <taxon>Magnoliopsida</taxon>
        <taxon>eudicotyledons</taxon>
        <taxon>Gunneridae</taxon>
        <taxon>Pentapetalae</taxon>
        <taxon>rosids</taxon>
        <taxon>malvids</taxon>
        <taxon>Malvales</taxon>
        <taxon>Malvaceae</taxon>
        <taxon>Malvoideae</taxon>
        <taxon>Gossypium</taxon>
    </lineage>
</organism>
<proteinExistence type="predicted"/>
<feature type="domain" description="DUF4283" evidence="1">
    <location>
        <begin position="1"/>
        <end position="41"/>
    </location>
</feature>
<protein>
    <recommendedName>
        <fullName evidence="1">DUF4283 domain-containing protein</fullName>
    </recommendedName>
</protein>
<keyword evidence="3" id="KW-1185">Reference proteome</keyword>
<sequence length="50" mass="5963">MKNTTANLWHPLRGVLILDLGEKMFLFKFFHEMDIKRVMEGAHRLSIITY</sequence>
<dbReference type="Pfam" id="PF14111">
    <property type="entry name" value="DUF4283"/>
    <property type="match status" value="1"/>
</dbReference>
<name>A0A7J9DH95_9ROSI</name>
<dbReference type="InterPro" id="IPR025558">
    <property type="entry name" value="DUF4283"/>
</dbReference>
<evidence type="ECO:0000313" key="3">
    <source>
        <dbReference type="Proteomes" id="UP000593568"/>
    </source>
</evidence>
<accession>A0A7J9DH95</accession>